<name>A0A6J7A4D8_9ZZZZ</name>
<dbReference type="EMBL" id="CAFAAV010000147">
    <property type="protein sequence ID" value="CAB4827584.1"/>
    <property type="molecule type" value="Genomic_DNA"/>
</dbReference>
<accession>A0A6J7A4D8</accession>
<gene>
    <name evidence="2" type="ORF">UFOPK3099_01799</name>
</gene>
<feature type="transmembrane region" description="Helical" evidence="1">
    <location>
        <begin position="92"/>
        <end position="111"/>
    </location>
</feature>
<feature type="transmembrane region" description="Helical" evidence="1">
    <location>
        <begin position="149"/>
        <end position="172"/>
    </location>
</feature>
<keyword evidence="1" id="KW-0472">Membrane</keyword>
<reference evidence="2" key="1">
    <citation type="submission" date="2020-05" db="EMBL/GenBank/DDBJ databases">
        <authorList>
            <person name="Chiriac C."/>
            <person name="Salcher M."/>
            <person name="Ghai R."/>
            <person name="Kavagutti S V."/>
        </authorList>
    </citation>
    <scope>NUCLEOTIDE SEQUENCE</scope>
</reference>
<organism evidence="2">
    <name type="scientific">freshwater metagenome</name>
    <dbReference type="NCBI Taxonomy" id="449393"/>
    <lineage>
        <taxon>unclassified sequences</taxon>
        <taxon>metagenomes</taxon>
        <taxon>ecological metagenomes</taxon>
    </lineage>
</organism>
<feature type="transmembrane region" description="Helical" evidence="1">
    <location>
        <begin position="57"/>
        <end position="80"/>
    </location>
</feature>
<proteinExistence type="predicted"/>
<dbReference type="AlphaFoldDB" id="A0A6J7A4D8"/>
<keyword evidence="1" id="KW-1133">Transmembrane helix</keyword>
<sequence length="176" mass="19257">MTRWIVKGHQNTLVTRIRKLYERREANSEWGSPEHHMLRRARIDAARVEPGYKGNPLGLPTFLVGGAILSSVISGLRAFIDWAFNGGLVQGVVLASVGGLVFGFLAWAALYSAGVARHRIKLCTDQPVKALWETVGACGHPPKDGSYDFAVYAIILLALAWVLVPLAIWLVVAKLN</sequence>
<keyword evidence="1" id="KW-0812">Transmembrane</keyword>
<evidence type="ECO:0000313" key="2">
    <source>
        <dbReference type="EMBL" id="CAB4827584.1"/>
    </source>
</evidence>
<evidence type="ECO:0000256" key="1">
    <source>
        <dbReference type="SAM" id="Phobius"/>
    </source>
</evidence>
<protein>
    <submittedName>
        <fullName evidence="2">Unannotated protein</fullName>
    </submittedName>
</protein>